<reference evidence="2 3" key="1">
    <citation type="journal article" date="2019" name="Sci. Rep.">
        <title>Orb-weaving spider Araneus ventricosus genome elucidates the spidroin gene catalogue.</title>
        <authorList>
            <person name="Kono N."/>
            <person name="Nakamura H."/>
            <person name="Ohtoshi R."/>
            <person name="Moran D.A.P."/>
            <person name="Shinohara A."/>
            <person name="Yoshida Y."/>
            <person name="Fujiwara M."/>
            <person name="Mori M."/>
            <person name="Tomita M."/>
            <person name="Arakawa K."/>
        </authorList>
    </citation>
    <scope>NUCLEOTIDE SEQUENCE [LARGE SCALE GENOMIC DNA]</scope>
</reference>
<proteinExistence type="predicted"/>
<accession>A0A4Y2P7Y4</accession>
<evidence type="ECO:0000313" key="3">
    <source>
        <dbReference type="Proteomes" id="UP000499080"/>
    </source>
</evidence>
<gene>
    <name evidence="2" type="ORF">AVEN_103505_1</name>
</gene>
<dbReference type="Proteomes" id="UP000499080">
    <property type="component" value="Unassembled WGS sequence"/>
</dbReference>
<feature type="chain" id="PRO_5021252496" description="Secreted protein" evidence="1">
    <location>
        <begin position="20"/>
        <end position="69"/>
    </location>
</feature>
<evidence type="ECO:0008006" key="4">
    <source>
        <dbReference type="Google" id="ProtNLM"/>
    </source>
</evidence>
<name>A0A4Y2P7Y4_ARAVE</name>
<dbReference type="EMBL" id="BGPR01010433">
    <property type="protein sequence ID" value="GBN46126.1"/>
    <property type="molecule type" value="Genomic_DNA"/>
</dbReference>
<protein>
    <recommendedName>
        <fullName evidence="4">Secreted protein</fullName>
    </recommendedName>
</protein>
<comment type="caution">
    <text evidence="2">The sequence shown here is derived from an EMBL/GenBank/DDBJ whole genome shotgun (WGS) entry which is preliminary data.</text>
</comment>
<sequence>MLRVFPLQIFFFCFYALSSEPTSFDHLHTDVTGRPSITSIVRPSQIVLQQLQSFHWLTDRSVRSQRYLV</sequence>
<keyword evidence="1" id="KW-0732">Signal</keyword>
<feature type="signal peptide" evidence="1">
    <location>
        <begin position="1"/>
        <end position="19"/>
    </location>
</feature>
<dbReference type="AlphaFoldDB" id="A0A4Y2P7Y4"/>
<evidence type="ECO:0000313" key="2">
    <source>
        <dbReference type="EMBL" id="GBN46126.1"/>
    </source>
</evidence>
<evidence type="ECO:0000256" key="1">
    <source>
        <dbReference type="SAM" id="SignalP"/>
    </source>
</evidence>
<organism evidence="2 3">
    <name type="scientific">Araneus ventricosus</name>
    <name type="common">Orbweaver spider</name>
    <name type="synonym">Epeira ventricosa</name>
    <dbReference type="NCBI Taxonomy" id="182803"/>
    <lineage>
        <taxon>Eukaryota</taxon>
        <taxon>Metazoa</taxon>
        <taxon>Ecdysozoa</taxon>
        <taxon>Arthropoda</taxon>
        <taxon>Chelicerata</taxon>
        <taxon>Arachnida</taxon>
        <taxon>Araneae</taxon>
        <taxon>Araneomorphae</taxon>
        <taxon>Entelegynae</taxon>
        <taxon>Araneoidea</taxon>
        <taxon>Araneidae</taxon>
        <taxon>Araneus</taxon>
    </lineage>
</organism>
<keyword evidence="3" id="KW-1185">Reference proteome</keyword>